<evidence type="ECO:0000313" key="8">
    <source>
        <dbReference type="EMBL" id="GGE36809.1"/>
    </source>
</evidence>
<dbReference type="GO" id="GO:0046656">
    <property type="term" value="P:folic acid biosynthetic process"/>
    <property type="evidence" value="ECO:0007669"/>
    <property type="project" value="UniProtKB-UniRule"/>
</dbReference>
<evidence type="ECO:0000259" key="7">
    <source>
        <dbReference type="SMART" id="SM00905"/>
    </source>
</evidence>
<dbReference type="InterPro" id="IPR043133">
    <property type="entry name" value="GTP-CH-I_C/QueF"/>
</dbReference>
<comment type="caution">
    <text evidence="8">The sequence shown here is derived from an EMBL/GenBank/DDBJ whole genome shotgun (WGS) entry which is preliminary data.</text>
</comment>
<reference evidence="8" key="2">
    <citation type="submission" date="2020-09" db="EMBL/GenBank/DDBJ databases">
        <authorList>
            <person name="Sun Q."/>
            <person name="Sedlacek I."/>
        </authorList>
    </citation>
    <scope>NUCLEOTIDE SEQUENCE</scope>
    <source>
        <strain evidence="8">CCM 7684</strain>
    </source>
</reference>
<keyword evidence="9" id="KW-1185">Reference proteome</keyword>
<sequence>MTDRLAITNLAIFAHHGVYGGENEIGQRFFIDVAVDTDIREAARTRSLAKTIDYARLAEVITQAFLEKNEQLLETVIERIATRVLETFDLARAVEVTIRKPSVPIDAIVDHVSITIRRSRDA</sequence>
<reference evidence="8" key="1">
    <citation type="journal article" date="2014" name="Int. J. Syst. Evol. Microbiol.">
        <title>Complete genome sequence of Corynebacterium casei LMG S-19264T (=DSM 44701T), isolated from a smear-ripened cheese.</title>
        <authorList>
            <consortium name="US DOE Joint Genome Institute (JGI-PGF)"/>
            <person name="Walter F."/>
            <person name="Albersmeier A."/>
            <person name="Kalinowski J."/>
            <person name="Ruckert C."/>
        </authorList>
    </citation>
    <scope>NUCLEOTIDE SEQUENCE</scope>
    <source>
        <strain evidence="8">CCM 7684</strain>
    </source>
</reference>
<dbReference type="PANTHER" id="PTHR42844">
    <property type="entry name" value="DIHYDRONEOPTERIN ALDOLASE 1-RELATED"/>
    <property type="match status" value="1"/>
</dbReference>
<dbReference type="Pfam" id="PF02152">
    <property type="entry name" value="FolB"/>
    <property type="match status" value="1"/>
</dbReference>
<proteinExistence type="inferred from homology"/>
<evidence type="ECO:0000256" key="3">
    <source>
        <dbReference type="ARBA" id="ARBA00005708"/>
    </source>
</evidence>
<dbReference type="Proteomes" id="UP000602745">
    <property type="component" value="Unassembled WGS sequence"/>
</dbReference>
<dbReference type="SUPFAM" id="SSF55620">
    <property type="entry name" value="Tetrahydrobiopterin biosynthesis enzymes-like"/>
    <property type="match status" value="1"/>
</dbReference>
<evidence type="ECO:0000256" key="2">
    <source>
        <dbReference type="ARBA" id="ARBA00005013"/>
    </source>
</evidence>
<comment type="function">
    <text evidence="6">Catalyzes the conversion of 7,8-dihydroneopterin to 6-hydroxymethyl-7,8-dihydropterin.</text>
</comment>
<dbReference type="RefSeq" id="WP_188408830.1">
    <property type="nucleotide sequence ID" value="NZ_BMCP01000001.1"/>
</dbReference>
<keyword evidence="5 6" id="KW-0456">Lyase</keyword>
<dbReference type="GO" id="GO:0046654">
    <property type="term" value="P:tetrahydrofolate biosynthetic process"/>
    <property type="evidence" value="ECO:0007669"/>
    <property type="project" value="UniProtKB-UniRule"/>
</dbReference>
<keyword evidence="4 6" id="KW-0289">Folate biosynthesis</keyword>
<comment type="catalytic activity">
    <reaction evidence="1 6">
        <text>7,8-dihydroneopterin = 6-hydroxymethyl-7,8-dihydropterin + glycolaldehyde</text>
        <dbReference type="Rhea" id="RHEA:10540"/>
        <dbReference type="ChEBI" id="CHEBI:17001"/>
        <dbReference type="ChEBI" id="CHEBI:17071"/>
        <dbReference type="ChEBI" id="CHEBI:44841"/>
        <dbReference type="EC" id="4.1.2.25"/>
    </reaction>
</comment>
<evidence type="ECO:0000256" key="6">
    <source>
        <dbReference type="RuleBase" id="RU362079"/>
    </source>
</evidence>
<dbReference type="PANTHER" id="PTHR42844:SF1">
    <property type="entry name" value="DIHYDRONEOPTERIN ALDOLASE 1-RELATED"/>
    <property type="match status" value="1"/>
</dbReference>
<dbReference type="Gene3D" id="3.30.1130.10">
    <property type="match status" value="1"/>
</dbReference>
<dbReference type="NCBIfam" id="TIGR00526">
    <property type="entry name" value="folB_dom"/>
    <property type="match status" value="1"/>
</dbReference>
<dbReference type="EMBL" id="BMCP01000001">
    <property type="protein sequence ID" value="GGE36809.1"/>
    <property type="molecule type" value="Genomic_DNA"/>
</dbReference>
<dbReference type="EC" id="4.1.2.25" evidence="6"/>
<evidence type="ECO:0000256" key="4">
    <source>
        <dbReference type="ARBA" id="ARBA00022909"/>
    </source>
</evidence>
<gene>
    <name evidence="8" type="primary">folB</name>
    <name evidence="8" type="ORF">GCM10007276_12830</name>
</gene>
<accession>A0A8J2YG50</accession>
<evidence type="ECO:0000256" key="5">
    <source>
        <dbReference type="ARBA" id="ARBA00023239"/>
    </source>
</evidence>
<dbReference type="SMART" id="SM00905">
    <property type="entry name" value="FolB"/>
    <property type="match status" value="1"/>
</dbReference>
<protein>
    <recommendedName>
        <fullName evidence="6">7,8-dihydroneopterin aldolase</fullName>
        <ecNumber evidence="6">4.1.2.25</ecNumber>
    </recommendedName>
</protein>
<comment type="similarity">
    <text evidence="3 6">Belongs to the DHNA family.</text>
</comment>
<dbReference type="GO" id="GO:0004150">
    <property type="term" value="F:dihydroneopterin aldolase activity"/>
    <property type="evidence" value="ECO:0007669"/>
    <property type="project" value="UniProtKB-UniRule"/>
</dbReference>
<evidence type="ECO:0000256" key="1">
    <source>
        <dbReference type="ARBA" id="ARBA00001353"/>
    </source>
</evidence>
<evidence type="ECO:0000313" key="9">
    <source>
        <dbReference type="Proteomes" id="UP000602745"/>
    </source>
</evidence>
<feature type="domain" description="Dihydroneopterin aldolase/epimerase" evidence="7">
    <location>
        <begin position="5"/>
        <end position="118"/>
    </location>
</feature>
<dbReference type="InterPro" id="IPR006157">
    <property type="entry name" value="FolB_dom"/>
</dbReference>
<name>A0A8J2YG50_9RHOB</name>
<dbReference type="UniPathway" id="UPA00077">
    <property type="reaction ID" value="UER00154"/>
</dbReference>
<dbReference type="NCBIfam" id="TIGR00525">
    <property type="entry name" value="folB"/>
    <property type="match status" value="1"/>
</dbReference>
<dbReference type="InterPro" id="IPR006156">
    <property type="entry name" value="Dihydroneopterin_aldolase"/>
</dbReference>
<comment type="pathway">
    <text evidence="2 6">Cofactor biosynthesis; tetrahydrofolate biosynthesis; 2-amino-4-hydroxy-6-hydroxymethyl-7,8-dihydropteridine diphosphate from 7,8-dihydroneopterin triphosphate: step 3/4.</text>
</comment>
<dbReference type="AlphaFoldDB" id="A0A8J2YG50"/>
<dbReference type="GO" id="GO:0005737">
    <property type="term" value="C:cytoplasm"/>
    <property type="evidence" value="ECO:0007669"/>
    <property type="project" value="TreeGrafter"/>
</dbReference>
<organism evidence="8 9">
    <name type="scientific">Agaricicola taiwanensis</name>
    <dbReference type="NCBI Taxonomy" id="591372"/>
    <lineage>
        <taxon>Bacteria</taxon>
        <taxon>Pseudomonadati</taxon>
        <taxon>Pseudomonadota</taxon>
        <taxon>Alphaproteobacteria</taxon>
        <taxon>Rhodobacterales</taxon>
        <taxon>Paracoccaceae</taxon>
        <taxon>Agaricicola</taxon>
    </lineage>
</organism>